<name>U4VAF0_9HYPH</name>
<dbReference type="EMBL" id="ASXJ01000145">
    <property type="protein sequence ID" value="ERM01639.1"/>
    <property type="molecule type" value="Genomic_DNA"/>
</dbReference>
<accession>U4VAF0</accession>
<dbReference type="Pfam" id="PF07238">
    <property type="entry name" value="PilZ"/>
    <property type="match status" value="1"/>
</dbReference>
<protein>
    <submittedName>
        <fullName evidence="2">Pilus assembly protein PilZ</fullName>
    </submittedName>
</protein>
<dbReference type="SUPFAM" id="SSF141371">
    <property type="entry name" value="PilZ domain-like"/>
    <property type="match status" value="1"/>
</dbReference>
<gene>
    <name evidence="2" type="ORF">Q644_20625</name>
</gene>
<evidence type="ECO:0000313" key="2">
    <source>
        <dbReference type="EMBL" id="ERM01639.1"/>
    </source>
</evidence>
<evidence type="ECO:0000313" key="3">
    <source>
        <dbReference type="Proteomes" id="UP000016842"/>
    </source>
</evidence>
<dbReference type="Proteomes" id="UP000016842">
    <property type="component" value="Unassembled WGS sequence"/>
</dbReference>
<dbReference type="InterPro" id="IPR009875">
    <property type="entry name" value="PilZ_domain"/>
</dbReference>
<feature type="domain" description="PilZ" evidence="1">
    <location>
        <begin position="119"/>
        <end position="194"/>
    </location>
</feature>
<organism evidence="2 3">
    <name type="scientific">Brucella intermedia 229E</name>
    <dbReference type="NCBI Taxonomy" id="1337887"/>
    <lineage>
        <taxon>Bacteria</taxon>
        <taxon>Pseudomonadati</taxon>
        <taxon>Pseudomonadota</taxon>
        <taxon>Alphaproteobacteria</taxon>
        <taxon>Hyphomicrobiales</taxon>
        <taxon>Brucellaceae</taxon>
        <taxon>Brucella/Ochrobactrum group</taxon>
        <taxon>Brucella</taxon>
    </lineage>
</organism>
<reference evidence="2 3" key="1">
    <citation type="journal article" date="2014" name="FEMS Microbiol. Lett.">
        <title>Genome sequencing analysis reveals virulence-related gene content of Ochrobactrum intermedium strain 229E, a urease-positive strain isolated from the human gastric niche.</title>
        <authorList>
            <person name="Kulkarni G.J."/>
            <person name="Shetty S."/>
            <person name="Dharne M.S."/>
            <person name="Shouche Y.S."/>
        </authorList>
    </citation>
    <scope>NUCLEOTIDE SEQUENCE [LARGE SCALE GENOMIC DNA]</scope>
    <source>
        <strain evidence="2 3">229E</strain>
    </source>
</reference>
<comment type="caution">
    <text evidence="2">The sequence shown here is derived from an EMBL/GenBank/DDBJ whole genome shotgun (WGS) entry which is preliminary data.</text>
</comment>
<dbReference type="PATRIC" id="fig|1337887.3.peg.2795"/>
<evidence type="ECO:0000259" key="1">
    <source>
        <dbReference type="Pfam" id="PF07238"/>
    </source>
</evidence>
<dbReference type="GO" id="GO:0035438">
    <property type="term" value="F:cyclic-di-GMP binding"/>
    <property type="evidence" value="ECO:0007669"/>
    <property type="project" value="InterPro"/>
</dbReference>
<sequence>MNRFAAAPPTASNVRQENFNAVNVDLNGRYMLENRSEFPCVIKRMSPGTALMSGIATPRNGERIIAYIDHVGGRIEGIAHEVTSEGFHILLATSEQKKDKLSAQLTWLANKHELALPEDRRHERVVPHKNRQNITFADGTQRLCRIADLSLSGAAIESEFKPAIKSSVMLGPIRGTVVRHFQDGFAIEFATIQTSATLDNLFG</sequence>
<dbReference type="AlphaFoldDB" id="U4VAF0"/>
<proteinExistence type="predicted"/>